<feature type="domain" description="Outer membrane protein beta-barrel" evidence="2">
    <location>
        <begin position="19"/>
        <end position="228"/>
    </location>
</feature>
<dbReference type="AlphaFoldDB" id="A0A4D7JLB1"/>
<dbReference type="KEGG" id="fpf:DCC35_05785"/>
<dbReference type="InterPro" id="IPR025665">
    <property type="entry name" value="Beta-barrel_OMP_2"/>
</dbReference>
<dbReference type="EMBL" id="CP028923">
    <property type="protein sequence ID" value="QCK14290.1"/>
    <property type="molecule type" value="Genomic_DNA"/>
</dbReference>
<feature type="signal peptide" evidence="1">
    <location>
        <begin position="1"/>
        <end position="20"/>
    </location>
</feature>
<evidence type="ECO:0000313" key="4">
    <source>
        <dbReference type="Proteomes" id="UP000298616"/>
    </source>
</evidence>
<evidence type="ECO:0000259" key="2">
    <source>
        <dbReference type="Pfam" id="PF13568"/>
    </source>
</evidence>
<feature type="chain" id="PRO_5021012524" description="Outer membrane protein beta-barrel domain-containing protein" evidence="1">
    <location>
        <begin position="21"/>
        <end position="272"/>
    </location>
</feature>
<accession>A0A4D7JLB1</accession>
<dbReference type="Proteomes" id="UP000298616">
    <property type="component" value="Chromosome"/>
</dbReference>
<evidence type="ECO:0000256" key="1">
    <source>
        <dbReference type="SAM" id="SignalP"/>
    </source>
</evidence>
<gene>
    <name evidence="3" type="ORF">DCC35_05785</name>
</gene>
<reference evidence="3 4" key="1">
    <citation type="submission" date="2018-04" db="EMBL/GenBank/DDBJ databases">
        <title>Complete genome uncultured novel isolate.</title>
        <authorList>
            <person name="Merlino G."/>
        </authorList>
    </citation>
    <scope>NUCLEOTIDE SEQUENCE [LARGE SCALE GENOMIC DNA]</scope>
    <source>
        <strain evidence="4">R1DC9</strain>
    </source>
</reference>
<evidence type="ECO:0000313" key="3">
    <source>
        <dbReference type="EMBL" id="QCK14290.1"/>
    </source>
</evidence>
<sequence>MKTKAIFLGLFLLFSISAFAQVKVHVGATTTGQMNFVLDKGLKSDPRYVQTNDVKFAPIGLAFGVDLTDNFGLQLESIYSIQGAYYQVVDIYETVQGYRDFEANYIHLPMLFKFMSASADRARFNFMIGPQLSFLTSGSERLQYDASQYYIPEGVTPPEGAEPVPGEDYYDVPATDGEIVLFTTEEEIVREFKEAEFQIAASMGFDIDIARNLSISTQLRMNYAISDFRNEDFIQYMQDKKYDELYERRSSLLVGVQIGVNYVFGGTRFFTR</sequence>
<dbReference type="OrthoDB" id="893278at2"/>
<proteinExistence type="predicted"/>
<dbReference type="Pfam" id="PF13568">
    <property type="entry name" value="OMP_b-brl_2"/>
    <property type="match status" value="1"/>
</dbReference>
<organism evidence="3 4">
    <name type="scientific">Mangrovivirga cuniculi</name>
    <dbReference type="NCBI Taxonomy" id="2715131"/>
    <lineage>
        <taxon>Bacteria</taxon>
        <taxon>Pseudomonadati</taxon>
        <taxon>Bacteroidota</taxon>
        <taxon>Cytophagia</taxon>
        <taxon>Cytophagales</taxon>
        <taxon>Mangrovivirgaceae</taxon>
        <taxon>Mangrovivirga</taxon>
    </lineage>
</organism>
<protein>
    <recommendedName>
        <fullName evidence="2">Outer membrane protein beta-barrel domain-containing protein</fullName>
    </recommendedName>
</protein>
<keyword evidence="4" id="KW-1185">Reference proteome</keyword>
<keyword evidence="1" id="KW-0732">Signal</keyword>
<name>A0A4D7JLB1_9BACT</name>
<dbReference type="RefSeq" id="WP_137089879.1">
    <property type="nucleotide sequence ID" value="NZ_CP028923.1"/>
</dbReference>